<dbReference type="SMART" id="SM00534">
    <property type="entry name" value="MUTSac"/>
    <property type="match status" value="1"/>
</dbReference>
<feature type="binding site" evidence="7">
    <location>
        <begin position="638"/>
        <end position="645"/>
    </location>
    <ligand>
        <name>ATP</name>
        <dbReference type="ChEBI" id="CHEBI:30616"/>
    </ligand>
</feature>
<proteinExistence type="inferred from homology"/>
<dbReference type="PANTHER" id="PTHR11361:SF34">
    <property type="entry name" value="DNA MISMATCH REPAIR PROTEIN MSH1, MITOCHONDRIAL"/>
    <property type="match status" value="1"/>
</dbReference>
<dbReference type="InterPro" id="IPR007696">
    <property type="entry name" value="DNA_mismatch_repair_MutS_core"/>
</dbReference>
<dbReference type="Proteomes" id="UP000241660">
    <property type="component" value="Chromosome"/>
</dbReference>
<keyword evidence="10" id="KW-0175">Coiled coil</keyword>
<dbReference type="Pfam" id="PF00488">
    <property type="entry name" value="MutS_V"/>
    <property type="match status" value="1"/>
</dbReference>
<gene>
    <name evidence="7" type="primary">mutS</name>
    <name evidence="12" type="ORF">C7Y58_06515</name>
</gene>
<dbReference type="InterPro" id="IPR007861">
    <property type="entry name" value="DNA_mismatch_repair_MutS_clamp"/>
</dbReference>
<dbReference type="SUPFAM" id="SSF48334">
    <property type="entry name" value="DNA repair protein MutS, domain III"/>
    <property type="match status" value="1"/>
</dbReference>
<keyword evidence="6 7" id="KW-0234">DNA repair</keyword>
<evidence type="ECO:0000259" key="11">
    <source>
        <dbReference type="PROSITE" id="PS00486"/>
    </source>
</evidence>
<dbReference type="Gene3D" id="3.40.50.300">
    <property type="entry name" value="P-loop containing nucleotide triphosphate hydrolases"/>
    <property type="match status" value="1"/>
</dbReference>
<evidence type="ECO:0000256" key="3">
    <source>
        <dbReference type="ARBA" id="ARBA00022763"/>
    </source>
</evidence>
<keyword evidence="13" id="KW-1185">Reference proteome</keyword>
<evidence type="ECO:0000256" key="10">
    <source>
        <dbReference type="SAM" id="Coils"/>
    </source>
</evidence>
<keyword evidence="2 7" id="KW-0547">Nucleotide-binding</keyword>
<dbReference type="Gene3D" id="3.40.1170.10">
    <property type="entry name" value="DNA repair protein MutS, domain I"/>
    <property type="match status" value="1"/>
</dbReference>
<dbReference type="Gene3D" id="1.10.1420.10">
    <property type="match status" value="2"/>
</dbReference>
<dbReference type="NCBIfam" id="NF003810">
    <property type="entry name" value="PRK05399.1"/>
    <property type="match status" value="1"/>
</dbReference>
<keyword evidence="5 7" id="KW-0238">DNA-binding</keyword>
<dbReference type="SUPFAM" id="SSF55271">
    <property type="entry name" value="DNA repair protein MutS, domain I"/>
    <property type="match status" value="1"/>
</dbReference>
<evidence type="ECO:0000256" key="6">
    <source>
        <dbReference type="ARBA" id="ARBA00023204"/>
    </source>
</evidence>
<evidence type="ECO:0000256" key="1">
    <source>
        <dbReference type="ARBA" id="ARBA00006271"/>
    </source>
</evidence>
<dbReference type="NCBIfam" id="TIGR01070">
    <property type="entry name" value="mutS1"/>
    <property type="match status" value="1"/>
</dbReference>
<dbReference type="InterPro" id="IPR005748">
    <property type="entry name" value="DNA_mismatch_repair_MutS"/>
</dbReference>
<dbReference type="Gene3D" id="3.30.420.110">
    <property type="entry name" value="MutS, connector domain"/>
    <property type="match status" value="1"/>
</dbReference>
<reference evidence="13" key="1">
    <citation type="journal article" date="2018" name="MSphere">
        <title>Fusobacterium Genomics Using MinION and Illumina Sequencing Enables Genome Completion and Correction.</title>
        <authorList>
            <person name="Todd S.M."/>
            <person name="Settlage R.E."/>
            <person name="Lahmers K.K."/>
            <person name="Slade D.J."/>
        </authorList>
    </citation>
    <scope>NUCLEOTIDE SEQUENCE [LARGE SCALE GENOMIC DNA]</scope>
    <source>
        <strain evidence="13">ATCC 25586</strain>
    </source>
</reference>
<protein>
    <recommendedName>
        <fullName evidence="7 8">DNA mismatch repair protein MutS</fullName>
    </recommendedName>
</protein>
<evidence type="ECO:0000256" key="7">
    <source>
        <dbReference type="HAMAP-Rule" id="MF_00096"/>
    </source>
</evidence>
<dbReference type="PANTHER" id="PTHR11361">
    <property type="entry name" value="DNA MISMATCH REPAIR PROTEIN MUTS FAMILY MEMBER"/>
    <property type="match status" value="1"/>
</dbReference>
<evidence type="ECO:0000256" key="5">
    <source>
        <dbReference type="ARBA" id="ARBA00023125"/>
    </source>
</evidence>
<dbReference type="InterPro" id="IPR045076">
    <property type="entry name" value="MutS"/>
</dbReference>
<keyword evidence="3 7" id="KW-0227">DNA damage</keyword>
<keyword evidence="4 7" id="KW-0067">ATP-binding</keyword>
<evidence type="ECO:0000256" key="4">
    <source>
        <dbReference type="ARBA" id="ARBA00022840"/>
    </source>
</evidence>
<dbReference type="Pfam" id="PF05190">
    <property type="entry name" value="MutS_IV"/>
    <property type="match status" value="1"/>
</dbReference>
<evidence type="ECO:0000256" key="9">
    <source>
        <dbReference type="RuleBase" id="RU003756"/>
    </source>
</evidence>
<feature type="coiled-coil region" evidence="10">
    <location>
        <begin position="810"/>
        <end position="837"/>
    </location>
</feature>
<dbReference type="PIRSF" id="PIRSF037677">
    <property type="entry name" value="DNA_mis_repair_Msh6"/>
    <property type="match status" value="1"/>
</dbReference>
<dbReference type="SUPFAM" id="SSF53150">
    <property type="entry name" value="DNA repair protein MutS, domain II"/>
    <property type="match status" value="1"/>
</dbReference>
<dbReference type="InterPro" id="IPR007695">
    <property type="entry name" value="DNA_mismatch_repair_MutS-lik_N"/>
</dbReference>
<dbReference type="SUPFAM" id="SSF52540">
    <property type="entry name" value="P-loop containing nucleoside triphosphate hydrolases"/>
    <property type="match status" value="1"/>
</dbReference>
<dbReference type="InterPro" id="IPR027417">
    <property type="entry name" value="P-loop_NTPase"/>
</dbReference>
<comment type="function">
    <text evidence="7">This protein is involved in the repair of mismatches in DNA. It is possible that it carries out the mismatch recognition step. This protein has a weak ATPase activity.</text>
</comment>
<accession>A0ABM6TQS0</accession>
<evidence type="ECO:0000256" key="8">
    <source>
        <dbReference type="NCBIfam" id="TIGR01070"/>
    </source>
</evidence>
<organism evidence="12 13">
    <name type="scientific">Fusobacterium nucleatum subsp. nucleatum (strain ATCC 25586 / DSM 15643 / BCRC 10681 / CIP 101130 / JCM 8532 / KCTC 2640 / LMG 13131 / VPI 4355)</name>
    <dbReference type="NCBI Taxonomy" id="190304"/>
    <lineage>
        <taxon>Bacteria</taxon>
        <taxon>Fusobacteriati</taxon>
        <taxon>Fusobacteriota</taxon>
        <taxon>Fusobacteriia</taxon>
        <taxon>Fusobacteriales</taxon>
        <taxon>Fusobacteriaceae</taxon>
        <taxon>Fusobacterium</taxon>
    </lineage>
</organism>
<dbReference type="InterPro" id="IPR000432">
    <property type="entry name" value="DNA_mismatch_repair_MutS_C"/>
</dbReference>
<name>A0ABM6TQS0_FUSNN</name>
<evidence type="ECO:0000256" key="2">
    <source>
        <dbReference type="ARBA" id="ARBA00022741"/>
    </source>
</evidence>
<dbReference type="EMBL" id="CP028101">
    <property type="protein sequence ID" value="AVQ15094.1"/>
    <property type="molecule type" value="Genomic_DNA"/>
</dbReference>
<dbReference type="InterPro" id="IPR036678">
    <property type="entry name" value="MutS_con_dom_sf"/>
</dbReference>
<dbReference type="InterPro" id="IPR016151">
    <property type="entry name" value="DNA_mismatch_repair_MutS_N"/>
</dbReference>
<comment type="similarity">
    <text evidence="1 7 9">Belongs to the DNA mismatch repair MutS family.</text>
</comment>
<dbReference type="Pfam" id="PF05192">
    <property type="entry name" value="MutS_III"/>
    <property type="match status" value="1"/>
</dbReference>
<dbReference type="Pfam" id="PF05188">
    <property type="entry name" value="MutS_II"/>
    <property type="match status" value="1"/>
</dbReference>
<dbReference type="PROSITE" id="PS00486">
    <property type="entry name" value="DNA_MISMATCH_REPAIR_2"/>
    <property type="match status" value="1"/>
</dbReference>
<evidence type="ECO:0000313" key="12">
    <source>
        <dbReference type="EMBL" id="AVQ15094.1"/>
    </source>
</evidence>
<dbReference type="InterPro" id="IPR017261">
    <property type="entry name" value="DNA_mismatch_repair_MutS/MSH"/>
</dbReference>
<evidence type="ECO:0000313" key="13">
    <source>
        <dbReference type="Proteomes" id="UP000241660"/>
    </source>
</evidence>
<dbReference type="InterPro" id="IPR036187">
    <property type="entry name" value="DNA_mismatch_repair_MutS_sf"/>
</dbReference>
<dbReference type="SMART" id="SM00533">
    <property type="entry name" value="MUTSd"/>
    <property type="match status" value="1"/>
</dbReference>
<dbReference type="HAMAP" id="MF_00096">
    <property type="entry name" value="MutS"/>
    <property type="match status" value="1"/>
</dbReference>
<dbReference type="Pfam" id="PF01624">
    <property type="entry name" value="MutS_I"/>
    <property type="match status" value="1"/>
</dbReference>
<dbReference type="CDD" id="cd03284">
    <property type="entry name" value="ABC_MutS1"/>
    <property type="match status" value="1"/>
</dbReference>
<feature type="domain" description="DNA mismatch repair proteins mutS family" evidence="11">
    <location>
        <begin position="712"/>
        <end position="728"/>
    </location>
</feature>
<dbReference type="InterPro" id="IPR007860">
    <property type="entry name" value="DNA_mmatch_repair_MutS_con_dom"/>
</dbReference>
<sequence>MLKYISYSEKRKIKLRGIKMSADTPLMQQYKKIKEEYQNEILMFRLGDFYEMFFEDAKIASKELGLTLTKRNREKGQDVPLAGVPYHSVASYIAKLVEKGYSVAICDQVEDPKSATGIVKREVTRVITPGTIIDVDFLDKNNNNYIACIKINTTENIVAIAYTDITTGEFSVFEIKGKNFFEKALAEMNKIQASEILLDEKTYSEYIEILKEKISFLGVKFTEVPNVRKAESYLTSYFDIMSIEVFSLKSKDLAISTSANLLHYIDELQKGNELPFSKIEYKNIDNIMELNISTQNNLNLVPKRNEEAKGTLLGVLDNCVTSVGSRELKKIIKNPFLDIEKIKQRQFYVDYFYNDVLLRENIREYLKDIYDVERIAGKIIYGTENGKDLLSLKESIRKSLETYKVLKEHQEIKDILDIDVKILLDIYNKIELIINIEAPFSVREGGIIKDGYNSELDKLRKISKLGKDFILEIEQRERERTGIKGLKIKYNKVFGYFIEVTKANEHLVPEDYIRKQTLVNSERYIVPDLKEYEEKVITAKSKIEALEYELFKQLTSEIKGHIDSLYKLANRIANLDIVSNFAHIATKNSYVKPEIGDGDILEIKGGRHPIVESLIPSGTYVKNDIILDDKNNLIILTGPNMSGKSTYMKQVALNIIMAHIGSYVAADCAKIPIVDKIFTRVGASDDLLTGQSTFMLEMTEVASILNNATNKSFIVLDEIGRGTSTYDGISIATAITEYIHNNIGAKTIFATHYHELTELEKELERAINFRVEVKEDGKNVVFLREIVKGGADKSYGIEVARLSGVPKEVLNRSNKILKKLETRKNLIENKIKAEQMILFGNGFEEENEEEETEILSENESKVLELLKNMDLNSLSPLESLLKLNELKKILIGGTDE</sequence>